<dbReference type="Proteomes" id="UP000799757">
    <property type="component" value="Unassembled WGS sequence"/>
</dbReference>
<proteinExistence type="predicted"/>
<feature type="compositionally biased region" description="Polar residues" evidence="1">
    <location>
        <begin position="66"/>
        <end position="76"/>
    </location>
</feature>
<accession>A0A6A6WN75</accession>
<feature type="region of interest" description="Disordered" evidence="1">
    <location>
        <begin position="55"/>
        <end position="129"/>
    </location>
</feature>
<organism evidence="2 3">
    <name type="scientific">Melanomma pulvis-pyrius CBS 109.77</name>
    <dbReference type="NCBI Taxonomy" id="1314802"/>
    <lineage>
        <taxon>Eukaryota</taxon>
        <taxon>Fungi</taxon>
        <taxon>Dikarya</taxon>
        <taxon>Ascomycota</taxon>
        <taxon>Pezizomycotina</taxon>
        <taxon>Dothideomycetes</taxon>
        <taxon>Pleosporomycetidae</taxon>
        <taxon>Pleosporales</taxon>
        <taxon>Melanommataceae</taxon>
        <taxon>Melanomma</taxon>
    </lineage>
</organism>
<keyword evidence="3" id="KW-1185">Reference proteome</keyword>
<name>A0A6A6WN75_9PLEO</name>
<sequence length="129" mass="14335">MTYQFPYFHADTASHPTYITPYPDLQGGQPQLSPNISSNIRNPFTCSPVPVCHPAPAPSQPCASSTMSTPNMQNPFTPNPSPPDTISTTENTPAKKKQKRNQCKTNDPPKRFIMPGPRDHLNDIKLFRT</sequence>
<dbReference type="EMBL" id="MU002916">
    <property type="protein sequence ID" value="KAF2785520.1"/>
    <property type="molecule type" value="Genomic_DNA"/>
</dbReference>
<evidence type="ECO:0000313" key="3">
    <source>
        <dbReference type="Proteomes" id="UP000799757"/>
    </source>
</evidence>
<evidence type="ECO:0000256" key="1">
    <source>
        <dbReference type="SAM" id="MobiDB-lite"/>
    </source>
</evidence>
<gene>
    <name evidence="2" type="ORF">K505DRAFT_382100</name>
</gene>
<evidence type="ECO:0000313" key="2">
    <source>
        <dbReference type="EMBL" id="KAF2785520.1"/>
    </source>
</evidence>
<reference evidence="2" key="1">
    <citation type="journal article" date="2020" name="Stud. Mycol.">
        <title>101 Dothideomycetes genomes: a test case for predicting lifestyles and emergence of pathogens.</title>
        <authorList>
            <person name="Haridas S."/>
            <person name="Albert R."/>
            <person name="Binder M."/>
            <person name="Bloem J."/>
            <person name="Labutti K."/>
            <person name="Salamov A."/>
            <person name="Andreopoulos B."/>
            <person name="Baker S."/>
            <person name="Barry K."/>
            <person name="Bills G."/>
            <person name="Bluhm B."/>
            <person name="Cannon C."/>
            <person name="Castanera R."/>
            <person name="Culley D."/>
            <person name="Daum C."/>
            <person name="Ezra D."/>
            <person name="Gonzalez J."/>
            <person name="Henrissat B."/>
            <person name="Kuo A."/>
            <person name="Liang C."/>
            <person name="Lipzen A."/>
            <person name="Lutzoni F."/>
            <person name="Magnuson J."/>
            <person name="Mondo S."/>
            <person name="Nolan M."/>
            <person name="Ohm R."/>
            <person name="Pangilinan J."/>
            <person name="Park H.-J."/>
            <person name="Ramirez L."/>
            <person name="Alfaro M."/>
            <person name="Sun H."/>
            <person name="Tritt A."/>
            <person name="Yoshinaga Y."/>
            <person name="Zwiers L.-H."/>
            <person name="Turgeon B."/>
            <person name="Goodwin S."/>
            <person name="Spatafora J."/>
            <person name="Crous P."/>
            <person name="Grigoriev I."/>
        </authorList>
    </citation>
    <scope>NUCLEOTIDE SEQUENCE</scope>
    <source>
        <strain evidence="2">CBS 109.77</strain>
    </source>
</reference>
<protein>
    <submittedName>
        <fullName evidence="2">Uncharacterized protein</fullName>
    </submittedName>
</protein>
<feature type="compositionally biased region" description="Basic and acidic residues" evidence="1">
    <location>
        <begin position="117"/>
        <end position="129"/>
    </location>
</feature>
<dbReference type="AlphaFoldDB" id="A0A6A6WN75"/>